<dbReference type="SUPFAM" id="SSF56322">
    <property type="entry name" value="ADC synthase"/>
    <property type="match status" value="1"/>
</dbReference>
<keyword evidence="7" id="KW-1185">Reference proteome</keyword>
<dbReference type="AlphaFoldDB" id="A0A917W1X9"/>
<dbReference type="InterPro" id="IPR015890">
    <property type="entry name" value="Chorismate_C"/>
</dbReference>
<keyword evidence="2" id="KW-0456">Lyase</keyword>
<dbReference type="InterPro" id="IPR006221">
    <property type="entry name" value="TrpG/PapA_dom"/>
</dbReference>
<dbReference type="RefSeq" id="WP_229727524.1">
    <property type="nucleotide sequence ID" value="NZ_BMOK01000005.1"/>
</dbReference>
<dbReference type="InterPro" id="IPR010112">
    <property type="entry name" value="TrpE-G_bact"/>
</dbReference>
<keyword evidence="1" id="KW-0315">Glutamine amidotransferase</keyword>
<keyword evidence="2" id="KW-0822">Tryptophan biosynthesis</keyword>
<dbReference type="Gene3D" id="3.40.50.880">
    <property type="match status" value="1"/>
</dbReference>
<protein>
    <recommendedName>
        <fullName evidence="2">Anthranilate synthase</fullName>
        <ecNumber evidence="2">4.1.3.27</ecNumber>
    </recommendedName>
</protein>
<comment type="pathway">
    <text evidence="2">Amino-acid biosynthesis; L-tryptophan biosynthesis; L-tryptophan from chorismate: step 1/5.</text>
</comment>
<dbReference type="PROSITE" id="PS51273">
    <property type="entry name" value="GATASE_TYPE_1"/>
    <property type="match status" value="1"/>
</dbReference>
<dbReference type="Pfam" id="PF00425">
    <property type="entry name" value="Chorismate_bind"/>
    <property type="match status" value="1"/>
</dbReference>
<dbReference type="InterPro" id="IPR006805">
    <property type="entry name" value="Anth_synth_I_N"/>
</dbReference>
<sequence length="732" mass="82291">MSLLSGVNASQGSTFYTTSEGLRIARSQLSCPADKPVSLLLSQLDDHKGALFSSTYKFPGRYSRWDIGFINPPLELTAKENTFHIHALNERGKVILAYLVECLNHPALVFEKNGDTELSGTVRTDRDEVIKEENRTRRPSIFTLLRQIRRLFHIDDEFLGLYGAFGFDLIFQFEQLPMCKERDAKQNDLQLYLPDELFVVDREKTEAYQLSYEFSYKKRTTEGLARDGRRFPFYPNGDSRASAAFADKKGDYAEMVRQAKVAFKKGDLFEVVPSRLLSRPCKSRPSNVFRRLQEINPSPYGFLIHLNEEEFLVGCSPEMFVRVDGATVETCPISGTIKRRGSVIEDAEQIKALLGSVKEESELTMCTDVDRNDKSRICVPGTVEVIGRRQVETYSHLFHTVDHIKGLLKKDFDALDAFITHMWAVTVTGAPKLEAMNWIEKHEKKPRGWYGGAVGWFRFDGSLNTGLTLRSLRIQKGMAQIRVGATLLYDSVPENEEQETLTKAGALMEALETSGRSEHGNKEEPDSVQPGKHLRLLFVDHEDSFVHTLSGYFQTLGAEVTVCRSPAARRLIEEGSEPADLVVLSPGPGEPDRFHMNETIRLCLERHLPIFGICLGLQGIVRYFGGELKELDVPAHGKSSFVVHDGRSSLFKDVPRRFKAGRYHSICAGRLPSELNAVAETEDHVIMAVEHRSLPISAVQFHPESIMTMGEGIGMKILENVLRAISMQPAGK</sequence>
<dbReference type="Gene3D" id="3.60.120.10">
    <property type="entry name" value="Anthranilate synthase"/>
    <property type="match status" value="1"/>
</dbReference>
<dbReference type="EC" id="4.1.3.27" evidence="2"/>
<keyword evidence="2" id="KW-0028">Amino-acid biosynthesis</keyword>
<dbReference type="InterPro" id="IPR029062">
    <property type="entry name" value="Class_I_gatase-like"/>
</dbReference>
<evidence type="ECO:0000256" key="1">
    <source>
        <dbReference type="ARBA" id="ARBA00022962"/>
    </source>
</evidence>
<evidence type="ECO:0000313" key="7">
    <source>
        <dbReference type="Proteomes" id="UP000654670"/>
    </source>
</evidence>
<keyword evidence="2" id="KW-0057">Aromatic amino acid biosynthesis</keyword>
<dbReference type="InterPro" id="IPR019999">
    <property type="entry name" value="Anth_synth_I-like"/>
</dbReference>
<dbReference type="Pfam" id="PF04715">
    <property type="entry name" value="Anth_synt_I_N"/>
    <property type="match status" value="1"/>
</dbReference>
<evidence type="ECO:0000259" key="3">
    <source>
        <dbReference type="Pfam" id="PF00117"/>
    </source>
</evidence>
<feature type="domain" description="Chorismate-utilising enzyme C-terminal" evidence="4">
    <location>
        <begin position="250"/>
        <end position="503"/>
    </location>
</feature>
<dbReference type="PIRSF" id="PIRSF036934">
    <property type="entry name" value="TrpE-G"/>
    <property type="match status" value="1"/>
</dbReference>
<evidence type="ECO:0000259" key="5">
    <source>
        <dbReference type="Pfam" id="PF04715"/>
    </source>
</evidence>
<dbReference type="EMBL" id="BMOK01000005">
    <property type="protein sequence ID" value="GGL52820.1"/>
    <property type="molecule type" value="Genomic_DNA"/>
</dbReference>
<dbReference type="PRINTS" id="PR00097">
    <property type="entry name" value="ANTSNTHASEII"/>
</dbReference>
<organism evidence="6 7">
    <name type="scientific">Sporolactobacillus putidus</name>
    <dbReference type="NCBI Taxonomy" id="492735"/>
    <lineage>
        <taxon>Bacteria</taxon>
        <taxon>Bacillati</taxon>
        <taxon>Bacillota</taxon>
        <taxon>Bacilli</taxon>
        <taxon>Bacillales</taxon>
        <taxon>Sporolactobacillaceae</taxon>
        <taxon>Sporolactobacillus</taxon>
    </lineage>
</organism>
<dbReference type="Pfam" id="PF00117">
    <property type="entry name" value="GATase"/>
    <property type="match status" value="1"/>
</dbReference>
<dbReference type="NCBIfam" id="NF010081">
    <property type="entry name" value="PRK13566.1"/>
    <property type="match status" value="1"/>
</dbReference>
<reference evidence="6" key="2">
    <citation type="submission" date="2020-09" db="EMBL/GenBank/DDBJ databases">
        <authorList>
            <person name="Sun Q."/>
            <person name="Ohkuma M."/>
        </authorList>
    </citation>
    <scope>NUCLEOTIDE SEQUENCE</scope>
    <source>
        <strain evidence="6">JCM 15325</strain>
    </source>
</reference>
<feature type="domain" description="Anthranilate synthase component I N-terminal" evidence="5">
    <location>
        <begin position="34"/>
        <end position="208"/>
    </location>
</feature>
<gene>
    <name evidence="6" type="ORF">GCM10007968_16030</name>
</gene>
<dbReference type="NCBIfam" id="TIGR01815">
    <property type="entry name" value="TrpE-clade3"/>
    <property type="match status" value="1"/>
</dbReference>
<feature type="domain" description="Glutamine amidotransferase" evidence="3">
    <location>
        <begin position="538"/>
        <end position="710"/>
    </location>
</feature>
<dbReference type="SUPFAM" id="SSF52317">
    <property type="entry name" value="Class I glutamine amidotransferase-like"/>
    <property type="match status" value="1"/>
</dbReference>
<proteinExistence type="predicted"/>
<dbReference type="InterPro" id="IPR017926">
    <property type="entry name" value="GATASE"/>
</dbReference>
<reference evidence="6" key="1">
    <citation type="journal article" date="2014" name="Int. J. Syst. Evol. Microbiol.">
        <title>Complete genome sequence of Corynebacterium casei LMG S-19264T (=DSM 44701T), isolated from a smear-ripened cheese.</title>
        <authorList>
            <consortium name="US DOE Joint Genome Institute (JGI-PGF)"/>
            <person name="Walter F."/>
            <person name="Albersmeier A."/>
            <person name="Kalinowski J."/>
            <person name="Ruckert C."/>
        </authorList>
    </citation>
    <scope>NUCLEOTIDE SEQUENCE</scope>
    <source>
        <strain evidence="6">JCM 15325</strain>
    </source>
</reference>
<accession>A0A917W1X9</accession>
<comment type="catalytic activity">
    <reaction evidence="2">
        <text>chorismate + L-glutamine = anthranilate + pyruvate + L-glutamate + H(+)</text>
        <dbReference type="Rhea" id="RHEA:21732"/>
        <dbReference type="ChEBI" id="CHEBI:15361"/>
        <dbReference type="ChEBI" id="CHEBI:15378"/>
        <dbReference type="ChEBI" id="CHEBI:16567"/>
        <dbReference type="ChEBI" id="CHEBI:29748"/>
        <dbReference type="ChEBI" id="CHEBI:29985"/>
        <dbReference type="ChEBI" id="CHEBI:58359"/>
        <dbReference type="EC" id="4.1.3.27"/>
    </reaction>
</comment>
<comment type="caution">
    <text evidence="6">The sequence shown here is derived from an EMBL/GenBank/DDBJ whole genome shotgun (WGS) entry which is preliminary data.</text>
</comment>
<evidence type="ECO:0000259" key="4">
    <source>
        <dbReference type="Pfam" id="PF00425"/>
    </source>
</evidence>
<name>A0A917W1X9_9BACL</name>
<evidence type="ECO:0000256" key="2">
    <source>
        <dbReference type="PIRNR" id="PIRNR036934"/>
    </source>
</evidence>
<dbReference type="CDD" id="cd01743">
    <property type="entry name" value="GATase1_Anthranilate_Synthase"/>
    <property type="match status" value="1"/>
</dbReference>
<dbReference type="InterPro" id="IPR005801">
    <property type="entry name" value="ADC_synthase"/>
</dbReference>
<dbReference type="PRINTS" id="PR00096">
    <property type="entry name" value="GATASE"/>
</dbReference>
<dbReference type="Proteomes" id="UP000654670">
    <property type="component" value="Unassembled WGS sequence"/>
</dbReference>
<dbReference type="GO" id="GO:0004049">
    <property type="term" value="F:anthranilate synthase activity"/>
    <property type="evidence" value="ECO:0007669"/>
    <property type="project" value="UniProtKB-UniRule"/>
</dbReference>
<dbReference type="GO" id="GO:0000162">
    <property type="term" value="P:L-tryptophan biosynthetic process"/>
    <property type="evidence" value="ECO:0007669"/>
    <property type="project" value="UniProtKB-UniRule"/>
</dbReference>
<evidence type="ECO:0000313" key="6">
    <source>
        <dbReference type="EMBL" id="GGL52820.1"/>
    </source>
</evidence>
<dbReference type="PANTHER" id="PTHR11236">
    <property type="entry name" value="AMINOBENZOATE/ANTHRANILATE SYNTHASE"/>
    <property type="match status" value="1"/>
</dbReference>
<dbReference type="PANTHER" id="PTHR11236:SF9">
    <property type="entry name" value="ANTHRANILATE SYNTHASE COMPONENT 1"/>
    <property type="match status" value="1"/>
</dbReference>